<dbReference type="SUPFAM" id="SSF54928">
    <property type="entry name" value="RNA-binding domain, RBD"/>
    <property type="match status" value="1"/>
</dbReference>
<dbReference type="InterPro" id="IPR012677">
    <property type="entry name" value="Nucleotide-bd_a/b_plait_sf"/>
</dbReference>
<dbReference type="Gene3D" id="3.30.70.330">
    <property type="match status" value="1"/>
</dbReference>
<organism evidence="1 2">
    <name type="scientific">Lachancea fermentati</name>
    <name type="common">Zygosaccharomyces fermentati</name>
    <dbReference type="NCBI Taxonomy" id="4955"/>
    <lineage>
        <taxon>Eukaryota</taxon>
        <taxon>Fungi</taxon>
        <taxon>Dikarya</taxon>
        <taxon>Ascomycota</taxon>
        <taxon>Saccharomycotina</taxon>
        <taxon>Saccharomycetes</taxon>
        <taxon>Saccharomycetales</taxon>
        <taxon>Saccharomycetaceae</taxon>
        <taxon>Lachancea</taxon>
    </lineage>
</organism>
<protein>
    <submittedName>
        <fullName evidence="1">LAFE_0G08790g1_1</fullName>
    </submittedName>
</protein>
<dbReference type="OMA" id="HINVEWA"/>
<dbReference type="GO" id="GO:0003676">
    <property type="term" value="F:nucleic acid binding"/>
    <property type="evidence" value="ECO:0007669"/>
    <property type="project" value="InterPro"/>
</dbReference>
<keyword evidence="2" id="KW-1185">Reference proteome</keyword>
<dbReference type="AlphaFoldDB" id="A0A1G4MHP3"/>
<reference evidence="1 2" key="1">
    <citation type="submission" date="2016-03" db="EMBL/GenBank/DDBJ databases">
        <authorList>
            <person name="Devillers H."/>
        </authorList>
    </citation>
    <scope>NUCLEOTIDE SEQUENCE [LARGE SCALE GENOMIC DNA]</scope>
    <source>
        <strain evidence="1">CBS 6772</strain>
    </source>
</reference>
<dbReference type="STRING" id="4955.A0A1G4MHP3"/>
<proteinExistence type="predicted"/>
<name>A0A1G4MHP3_LACFM</name>
<accession>A0A1G4MHP3</accession>
<dbReference type="EMBL" id="LT598486">
    <property type="protein sequence ID" value="SCW03364.1"/>
    <property type="molecule type" value="Genomic_DNA"/>
</dbReference>
<evidence type="ECO:0000313" key="1">
    <source>
        <dbReference type="EMBL" id="SCW03364.1"/>
    </source>
</evidence>
<sequence length="425" mass="48459">MVARGSLSDNWFISGQNNLSEKSSAKSRYIRFPSLSSFVGSSVIGSNISVNKSKQDHELFGFRKLARAYFWPTNTAKNDSNEDSFTEKSNCKNYDPEKSHSMGGTVILFGKRPLKTNDKTMRYMLPRKRKYDSYHFTSQAEQERNVSEKLSMPTVIDASTRKLVTEPKFTENYEEKPGIYASPETNKRMESQISDCGMNDSLGISGKRVIHLHKMPTNTGLHSILSQVYGGPLEKVSVLKNEDSTSSVKCIQLHFATHDGARKFIEYGRTNLFEVNGQHINVEWAPQNINVNSNANFECIKAFVDPKKNEAREVRGARRCVILKRNSANDTALGSRRNLSSSKQFLHPLDVKELRKDFERFGEIVEITPMISRKLCISIHYYDVRSAISVIENYNQTNTYFNRKYHGDWTLAYGRDVTDRPCFTG</sequence>
<gene>
    <name evidence="1" type="ORF">LAFE_0G08790G</name>
</gene>
<evidence type="ECO:0000313" key="2">
    <source>
        <dbReference type="Proteomes" id="UP000190831"/>
    </source>
</evidence>
<dbReference type="OrthoDB" id="4073963at2759"/>
<dbReference type="Proteomes" id="UP000190831">
    <property type="component" value="Chromosome G"/>
</dbReference>
<dbReference type="InterPro" id="IPR035979">
    <property type="entry name" value="RBD_domain_sf"/>
</dbReference>